<dbReference type="VEuPathDB" id="FungiDB:FOC1_g10000290"/>
<sequence>MNLALLHDRDDEDYPRPLKRQKTSYANAENGLLYDRYTIAWICALYIEMAAALAVMDEIHGQLPRCFNDNNAYMLGSIENHNIVIACLPHDQYGNNNAAHVLTNLTRTFPSIRRGLVVGIGGGAPGKVDIRLGDIVVGTRIMQYDFGRVLAGGEIQRTAIPKIPEYSLRTAVTNLRAKHEIYPSRVPAILQERMQEHANYHRPSAPDHLFQASYEHDPSTANCKTCDQSQLEEREARRSREPKVHYGGIASSNQVMKDAITRDKLAQELDIICFEMEAAGLMDVLPCLPIRGICDYSDSHKAKDWQKYAAAVAAAYAREFLEALPATGDASRDSWPNARPPEQEDLRNRRQQLLESLEFDQIDSRKTTIKTAYSKTCRWFLKHPDYQDWLDSEKRPQHHGFLWIRGKPGAGKSIIMKFIYTKMKKTDIPMKALTVSFFFNARGGLLEKSVLGMYRSLLLQLLQGFPDLQRILDDADLISRNQVACPPLNVLKDLFRSAVTSLERRNLTCFVDALDECDEQQVKDMVEFFEELAEQCVENNVRFQVCFSSRHYPYIDIKSGIRLILECQDGHIEDLKSYINNHLRIQDPALVDELKQMMLDKAAGVFLWVALVVDILNKEDRRGRLALRRRLQEVPSKLSELFKDILTRDQEHMEDLLLSILWILLAERPLKPAEYYHALWSGLSLKGLVDLEIPPVNTSDASVCINKCVISSSKGLAEITKAKKPTVQFIHESVRDFLIKDKGLYQLWPELGADWESQAHERLRLCCDAYVFHEAIGKAIDGQQSIEAQRIKDDLLKQFPFLEYASQFVLGHANAAAYKTTQQRFISEFPVPKWVRIFNIFEKHQVRRYSEEADMLYILADRGHPELIRMRLEVNPGIGGEGGRYRHPLLAAMAKGNKDSVTALLGLSSRIHNGIDITDGLKSKIDSVKPNHTPVSWACEEGHLAIAAFLLDQGAQVGADDLMKFVGNGNIEVVKMLLEKGADAAAANKYGRTPLHDALQNGHLEIAKMLLEKGADAKAADKDGLTLLHDASLSGYLERAKLLLEKGADATAADKDGRTPLHEATWNGRLEIAQLLLEKGADATAANKYGRTPLHQATWNGYLEIAQLLLEKGADATAADKDGRTPLHHATWNGRLEIAQLLLEKGADATAANKYGRTPLHDALQNGHLEIAQMLKKQG</sequence>
<dbReference type="PANTHER" id="PTHR46082:SF11">
    <property type="entry name" value="AAA+ ATPASE DOMAIN-CONTAINING PROTEIN-RELATED"/>
    <property type="match status" value="1"/>
</dbReference>
<feature type="repeat" description="ANK" evidence="2">
    <location>
        <begin position="990"/>
        <end position="1022"/>
    </location>
</feature>
<dbReference type="Pfam" id="PF12796">
    <property type="entry name" value="Ank_2"/>
    <property type="match status" value="2"/>
</dbReference>
<dbReference type="Pfam" id="PF01048">
    <property type="entry name" value="PNP_UDP_1"/>
    <property type="match status" value="1"/>
</dbReference>
<dbReference type="VEuPathDB" id="FungiDB:FOZG_18299"/>
<dbReference type="PRINTS" id="PR01415">
    <property type="entry name" value="ANKYRIN"/>
</dbReference>
<evidence type="ECO:0000256" key="3">
    <source>
        <dbReference type="SAM" id="MobiDB-lite"/>
    </source>
</evidence>
<feature type="domain" description="Nephrocystin 3-like N-terminal" evidence="5">
    <location>
        <begin position="376"/>
        <end position="550"/>
    </location>
</feature>
<protein>
    <submittedName>
        <fullName evidence="6">Uncharacterized protein</fullName>
    </submittedName>
</protein>
<dbReference type="PANTHER" id="PTHR46082">
    <property type="entry name" value="ATP/GTP-BINDING PROTEIN-RELATED"/>
    <property type="match status" value="1"/>
</dbReference>
<feature type="compositionally biased region" description="Polar residues" evidence="3">
    <location>
        <begin position="219"/>
        <end position="229"/>
    </location>
</feature>
<feature type="repeat" description="ANK" evidence="2">
    <location>
        <begin position="930"/>
        <end position="962"/>
    </location>
</feature>
<feature type="repeat" description="ANK" evidence="2">
    <location>
        <begin position="1089"/>
        <end position="1121"/>
    </location>
</feature>
<dbReference type="SMART" id="SM00248">
    <property type="entry name" value="ANK"/>
    <property type="match status" value="9"/>
</dbReference>
<keyword evidence="2" id="KW-0040">ANK repeat</keyword>
<evidence type="ECO:0000259" key="5">
    <source>
        <dbReference type="Pfam" id="PF24883"/>
    </source>
</evidence>
<evidence type="ECO:0000313" key="6">
    <source>
        <dbReference type="EMBL" id="RKK57284.1"/>
    </source>
</evidence>
<reference evidence="6 7" key="1">
    <citation type="journal article" date="2018" name="Sci. Rep.">
        <title>Characterisation of pathogen-specific regions and novel effector candidates in Fusarium oxysporum f. sp. cepae.</title>
        <authorList>
            <person name="Armitage A.D."/>
            <person name="Taylor A."/>
            <person name="Sobczyk M.K."/>
            <person name="Baxter L."/>
            <person name="Greenfield B.P."/>
            <person name="Bates H.J."/>
            <person name="Wilson F."/>
            <person name="Jackson A.C."/>
            <person name="Ott S."/>
            <person name="Harrison R.J."/>
            <person name="Clarkson J.P."/>
        </authorList>
    </citation>
    <scope>NUCLEOTIDE SEQUENCE [LARGE SCALE GENOMIC DNA]</scope>
    <source>
        <strain evidence="6 7">Fo_A13</strain>
    </source>
</reference>
<dbReference type="PROSITE" id="PS50088">
    <property type="entry name" value="ANK_REPEAT"/>
    <property type="match status" value="8"/>
</dbReference>
<dbReference type="VEuPathDB" id="FungiDB:FOIG_15278"/>
<feature type="repeat" description="ANK" evidence="2">
    <location>
        <begin position="1122"/>
        <end position="1154"/>
    </location>
</feature>
<gene>
    <name evidence="6" type="ORF">BFJ69_g17534</name>
</gene>
<dbReference type="InterPro" id="IPR035994">
    <property type="entry name" value="Nucleoside_phosphorylase_sf"/>
</dbReference>
<dbReference type="GO" id="GO:0003824">
    <property type="term" value="F:catalytic activity"/>
    <property type="evidence" value="ECO:0007669"/>
    <property type="project" value="InterPro"/>
</dbReference>
<comment type="caution">
    <text evidence="6">The sequence shown here is derived from an EMBL/GenBank/DDBJ whole genome shotgun (WGS) entry which is preliminary data.</text>
</comment>
<dbReference type="GO" id="GO:0009116">
    <property type="term" value="P:nucleoside metabolic process"/>
    <property type="evidence" value="ECO:0007669"/>
    <property type="project" value="InterPro"/>
</dbReference>
<organism evidence="6 7">
    <name type="scientific">Fusarium oxysporum</name>
    <name type="common">Fusarium vascular wilt</name>
    <dbReference type="NCBI Taxonomy" id="5507"/>
    <lineage>
        <taxon>Eukaryota</taxon>
        <taxon>Fungi</taxon>
        <taxon>Dikarya</taxon>
        <taxon>Ascomycota</taxon>
        <taxon>Pezizomycotina</taxon>
        <taxon>Sordariomycetes</taxon>
        <taxon>Hypocreomycetidae</taxon>
        <taxon>Hypocreales</taxon>
        <taxon>Nectriaceae</taxon>
        <taxon>Fusarium</taxon>
        <taxon>Fusarium oxysporum species complex</taxon>
    </lineage>
</organism>
<dbReference type="InterPro" id="IPR053137">
    <property type="entry name" value="NLR-like"/>
</dbReference>
<dbReference type="Pfam" id="PF00023">
    <property type="entry name" value="Ank"/>
    <property type="match status" value="1"/>
</dbReference>
<accession>A0A420M7Z7</accession>
<dbReference type="AlphaFoldDB" id="A0A420M7Z7"/>
<dbReference type="SUPFAM" id="SSF52540">
    <property type="entry name" value="P-loop containing nucleoside triphosphate hydrolases"/>
    <property type="match status" value="1"/>
</dbReference>
<dbReference type="Gene3D" id="3.40.50.1580">
    <property type="entry name" value="Nucleoside phosphorylase domain"/>
    <property type="match status" value="1"/>
</dbReference>
<dbReference type="PROSITE" id="PS50297">
    <property type="entry name" value="ANK_REP_REGION"/>
    <property type="match status" value="7"/>
</dbReference>
<name>A0A420M7Z7_FUSOX</name>
<keyword evidence="1" id="KW-0677">Repeat</keyword>
<dbReference type="Pfam" id="PF13637">
    <property type="entry name" value="Ank_4"/>
    <property type="match status" value="1"/>
</dbReference>
<dbReference type="InterPro" id="IPR056884">
    <property type="entry name" value="NPHP3-like_N"/>
</dbReference>
<dbReference type="InterPro" id="IPR027417">
    <property type="entry name" value="P-loop_NTPase"/>
</dbReference>
<feature type="compositionally biased region" description="Basic and acidic residues" evidence="3">
    <location>
        <begin position="231"/>
        <end position="242"/>
    </location>
</feature>
<feature type="domain" description="Nucleoside phosphorylase" evidence="4">
    <location>
        <begin position="39"/>
        <end position="319"/>
    </location>
</feature>
<dbReference type="VEuPathDB" id="FungiDB:HZS61_002035"/>
<feature type="repeat" description="ANK" evidence="2">
    <location>
        <begin position="1056"/>
        <end position="1088"/>
    </location>
</feature>
<dbReference type="VEuPathDB" id="FungiDB:FOMG_02549"/>
<dbReference type="SUPFAM" id="SSF48403">
    <property type="entry name" value="Ankyrin repeat"/>
    <property type="match status" value="1"/>
</dbReference>
<dbReference type="Proteomes" id="UP000285084">
    <property type="component" value="Unassembled WGS sequence"/>
</dbReference>
<dbReference type="VEuPathDB" id="FungiDB:FOC4_g10000328"/>
<evidence type="ECO:0000256" key="2">
    <source>
        <dbReference type="PROSITE-ProRule" id="PRU00023"/>
    </source>
</evidence>
<feature type="region of interest" description="Disordered" evidence="3">
    <location>
        <begin position="218"/>
        <end position="242"/>
    </location>
</feature>
<evidence type="ECO:0000256" key="1">
    <source>
        <dbReference type="ARBA" id="ARBA00022737"/>
    </source>
</evidence>
<dbReference type="InterPro" id="IPR000845">
    <property type="entry name" value="Nucleoside_phosphorylase_d"/>
</dbReference>
<evidence type="ECO:0000313" key="7">
    <source>
        <dbReference type="Proteomes" id="UP000285084"/>
    </source>
</evidence>
<dbReference type="InterPro" id="IPR002110">
    <property type="entry name" value="Ankyrin_rpt"/>
</dbReference>
<feature type="repeat" description="ANK" evidence="2">
    <location>
        <begin position="1155"/>
        <end position="1179"/>
    </location>
</feature>
<dbReference type="EMBL" id="MRCX01000869">
    <property type="protein sequence ID" value="RKK57284.1"/>
    <property type="molecule type" value="Genomic_DNA"/>
</dbReference>
<dbReference type="VEuPathDB" id="FungiDB:FOXG_17097"/>
<feature type="repeat" description="ANK" evidence="2">
    <location>
        <begin position="1023"/>
        <end position="1055"/>
    </location>
</feature>
<dbReference type="SUPFAM" id="SSF53167">
    <property type="entry name" value="Purine and uridine phosphorylases"/>
    <property type="match status" value="1"/>
</dbReference>
<dbReference type="Gene3D" id="1.25.40.20">
    <property type="entry name" value="Ankyrin repeat-containing domain"/>
    <property type="match status" value="3"/>
</dbReference>
<dbReference type="Gene3D" id="3.40.50.300">
    <property type="entry name" value="P-loop containing nucleotide triphosphate hydrolases"/>
    <property type="match status" value="1"/>
</dbReference>
<feature type="repeat" description="ANK" evidence="2">
    <location>
        <begin position="957"/>
        <end position="989"/>
    </location>
</feature>
<dbReference type="InterPro" id="IPR036770">
    <property type="entry name" value="Ankyrin_rpt-contain_sf"/>
</dbReference>
<dbReference type="VEuPathDB" id="FungiDB:HZS61_007550"/>
<dbReference type="Pfam" id="PF24883">
    <property type="entry name" value="NPHP3_N"/>
    <property type="match status" value="1"/>
</dbReference>
<proteinExistence type="predicted"/>
<evidence type="ECO:0000259" key="4">
    <source>
        <dbReference type="Pfam" id="PF01048"/>
    </source>
</evidence>
<dbReference type="VEuPathDB" id="FungiDB:HZS61_011534"/>